<protein>
    <submittedName>
        <fullName evidence="4">FtsK/SpoIIIE protein</fullName>
    </submittedName>
</protein>
<sequence>MLEFILPVAVGGLAVAFGRKKAWSDEKSIELVFKNVGVGYKIGDEFKHPQLIATDKESQIVTTYKYKTALGLPDKVIAPLKEILSKTLNKSVVVHYTDYLYIHVFHEEIPKLVHYRDIPKDKKGWLVPLGMNEEGWHFHDFDAVPHMTIAGTTRFGKTVNLKSTMTYLIEQHPEDAEFILIDLKGGLEFERYKNLKQVRHVCKDSTETHAVLQQLHLEFSERMALFLERGINNVVDSPVKKRLFVIVDEAAQLAPEGWMEADLRKQLAECQYYLSEIARVCGGLGVRLIYATQYPTADTLPRQVKMNSDIKVSYRLPAGYASKVAIDQEGAECLPSDIKGRALIKTHELKEVQTPFITDKEMSRRLKEYVIKKGTTPPPGNNDSFEIG</sequence>
<name>A0A0A0RNH5_9CAUD</name>
<evidence type="ECO:0000313" key="4">
    <source>
        <dbReference type="EMBL" id="AIW03660.1"/>
    </source>
</evidence>
<evidence type="ECO:0000259" key="3">
    <source>
        <dbReference type="PROSITE" id="PS50901"/>
    </source>
</evidence>
<evidence type="ECO:0000256" key="2">
    <source>
        <dbReference type="ARBA" id="ARBA00022840"/>
    </source>
</evidence>
<dbReference type="InterPro" id="IPR027417">
    <property type="entry name" value="P-loop_NTPase"/>
</dbReference>
<reference evidence="4 5" key="1">
    <citation type="journal article" date="2015" name="Genome Announc.">
        <title>Complete Genome of Bacillus megaterium Podophage Pascal.</title>
        <authorList>
            <person name="Snowden J.D."/>
            <person name="Vega Gonzalez A.E."/>
            <person name="Maroun J.W."/>
            <person name="Hernandez A.C."/>
            <person name="Kuty Everett G.F."/>
        </authorList>
    </citation>
    <scope>NUCLEOTIDE SEQUENCE [LARGE SCALE GENOMIC DNA]</scope>
</reference>
<dbReference type="PANTHER" id="PTHR22683:SF1">
    <property type="entry name" value="TYPE VII SECRETION SYSTEM PROTEIN ESSC"/>
    <property type="match status" value="1"/>
</dbReference>
<dbReference type="OrthoDB" id="2559at10239"/>
<dbReference type="InterPro" id="IPR002543">
    <property type="entry name" value="FtsK_dom"/>
</dbReference>
<dbReference type="Proteomes" id="UP000030208">
    <property type="component" value="Segment"/>
</dbReference>
<keyword evidence="1" id="KW-0547">Nucleotide-binding</keyword>
<dbReference type="SUPFAM" id="SSF52540">
    <property type="entry name" value="P-loop containing nucleoside triphosphate hydrolases"/>
    <property type="match status" value="1"/>
</dbReference>
<dbReference type="Gene3D" id="3.40.50.300">
    <property type="entry name" value="P-loop containing nucleotide triphosphate hydrolases"/>
    <property type="match status" value="1"/>
</dbReference>
<keyword evidence="2" id="KW-0067">ATP-binding</keyword>
<proteinExistence type="predicted"/>
<dbReference type="GO" id="GO:0005524">
    <property type="term" value="F:ATP binding"/>
    <property type="evidence" value="ECO:0007669"/>
    <property type="project" value="UniProtKB-KW"/>
</dbReference>
<evidence type="ECO:0000313" key="5">
    <source>
        <dbReference type="Proteomes" id="UP000030208"/>
    </source>
</evidence>
<dbReference type="GO" id="GO:0003677">
    <property type="term" value="F:DNA binding"/>
    <property type="evidence" value="ECO:0007669"/>
    <property type="project" value="InterPro"/>
</dbReference>
<evidence type="ECO:0000256" key="1">
    <source>
        <dbReference type="ARBA" id="ARBA00022741"/>
    </source>
</evidence>
<dbReference type="PANTHER" id="PTHR22683">
    <property type="entry name" value="SPORULATION PROTEIN RELATED"/>
    <property type="match status" value="1"/>
</dbReference>
<dbReference type="InterPro" id="IPR050206">
    <property type="entry name" value="FtsK/SpoIIIE/SftA"/>
</dbReference>
<accession>A0A0A0RNH5</accession>
<dbReference type="Pfam" id="PF01580">
    <property type="entry name" value="FtsK_SpoIIIE"/>
    <property type="match status" value="1"/>
</dbReference>
<feature type="domain" description="FtsK" evidence="3">
    <location>
        <begin position="133"/>
        <end position="323"/>
    </location>
</feature>
<gene>
    <name evidence="4" type="ORF">CPT_Pascal25</name>
</gene>
<organism evidence="4 5">
    <name type="scientific">Bacillus phage Pascal</name>
    <dbReference type="NCBI Taxonomy" id="1540092"/>
    <lineage>
        <taxon>Viruses</taxon>
        <taxon>Duplodnaviria</taxon>
        <taxon>Heunggongvirae</taxon>
        <taxon>Uroviricota</taxon>
        <taxon>Caudoviricetes</taxon>
        <taxon>Pagevirus</taxon>
        <taxon>Pagevirus pascal</taxon>
    </lineage>
</organism>
<dbReference type="GeneID" id="24607704"/>
<keyword evidence="5" id="KW-1185">Reference proteome</keyword>
<dbReference type="EMBL" id="KM236247">
    <property type="protein sequence ID" value="AIW03660.1"/>
    <property type="molecule type" value="Genomic_DNA"/>
</dbReference>
<dbReference type="KEGG" id="vg:24607704"/>
<dbReference type="RefSeq" id="YP_009151493.1">
    <property type="nucleotide sequence ID" value="NC_027372.1"/>
</dbReference>
<dbReference type="PROSITE" id="PS50901">
    <property type="entry name" value="FTSK"/>
    <property type="match status" value="1"/>
</dbReference>